<proteinExistence type="predicted"/>
<reference evidence="1" key="2">
    <citation type="journal article" date="2008" name="Genome Biol.">
        <title>Improved genome assembly and evidence-based global gene model set for the chordate Ciona intestinalis: new insight into intron and operon populations.</title>
        <authorList>
            <person name="Satou Y."/>
            <person name="Mineta K."/>
            <person name="Ogasawara M."/>
            <person name="Sasakura Y."/>
            <person name="Shoguchi E."/>
            <person name="Ueno K."/>
            <person name="Yamada L."/>
            <person name="Matsumoto J."/>
            <person name="Wasserscheid J."/>
            <person name="Dewar K."/>
            <person name="Wiley G.B."/>
            <person name="Macmil S.L."/>
            <person name="Roe B.A."/>
            <person name="Zeller R.W."/>
            <person name="Hastings K.E."/>
            <person name="Lemaire P."/>
            <person name="Lindquist E."/>
            <person name="Endo T."/>
            <person name="Hotta K."/>
            <person name="Inaba K."/>
        </authorList>
    </citation>
    <scope>NUCLEOTIDE SEQUENCE [LARGE SCALE GENOMIC DNA]</scope>
    <source>
        <strain evidence="1">wild type</strain>
    </source>
</reference>
<reference evidence="1" key="3">
    <citation type="submission" date="2025-08" db="UniProtKB">
        <authorList>
            <consortium name="Ensembl"/>
        </authorList>
    </citation>
    <scope>IDENTIFICATION</scope>
</reference>
<dbReference type="Ensembl" id="ENSCINT00000020123.3">
    <property type="protein sequence ID" value="ENSCINP00000020123.3"/>
    <property type="gene ID" value="ENSCING00000010003.3"/>
</dbReference>
<dbReference type="EMBL" id="EAAA01001419">
    <property type="status" value="NOT_ANNOTATED_CDS"/>
    <property type="molecule type" value="Genomic_DNA"/>
</dbReference>
<dbReference type="AlphaFoldDB" id="F6QM70"/>
<dbReference type="Proteomes" id="UP000008144">
    <property type="component" value="Chromosome 2"/>
</dbReference>
<dbReference type="GeneTree" id="ENSGT00390000016987"/>
<sequence length="226" mass="24705">MESKGGQRRALFSLQNLAGSIDTNIPLLEERSRSRFSCTKSAESLTELKNVANEFKSVKNECKKQLTNQKIDESVMGQMLVCSRESLKLAQTICDQLSNKLSSRGYVPPQNPTTEFTNSQSGTDIKVLPSSNECNAVAVESNAVTTDNSAPEENKKRTCTMSPQQPLLLRGDQGKNGWRSPSLPNLCLNNGNGDGAPAKPQMFFDSIASPEQPKLNEVSVAMTKNF</sequence>
<evidence type="ECO:0000313" key="2">
    <source>
        <dbReference type="Proteomes" id="UP000008144"/>
    </source>
</evidence>
<dbReference type="HOGENOM" id="CLU_1227181_0_0_1"/>
<accession>F6QM70</accession>
<reference evidence="1" key="4">
    <citation type="submission" date="2025-09" db="UniProtKB">
        <authorList>
            <consortium name="Ensembl"/>
        </authorList>
    </citation>
    <scope>IDENTIFICATION</scope>
</reference>
<evidence type="ECO:0000313" key="1">
    <source>
        <dbReference type="Ensembl" id="ENSCINP00000020123.3"/>
    </source>
</evidence>
<organism evidence="1 2">
    <name type="scientific">Ciona intestinalis</name>
    <name type="common">Transparent sea squirt</name>
    <name type="synonym">Ascidia intestinalis</name>
    <dbReference type="NCBI Taxonomy" id="7719"/>
    <lineage>
        <taxon>Eukaryota</taxon>
        <taxon>Metazoa</taxon>
        <taxon>Chordata</taxon>
        <taxon>Tunicata</taxon>
        <taxon>Ascidiacea</taxon>
        <taxon>Phlebobranchia</taxon>
        <taxon>Cionidae</taxon>
        <taxon>Ciona</taxon>
    </lineage>
</organism>
<dbReference type="InParanoid" id="F6QM70"/>
<keyword evidence="2" id="KW-1185">Reference proteome</keyword>
<reference evidence="2" key="1">
    <citation type="journal article" date="2002" name="Science">
        <title>The draft genome of Ciona intestinalis: insights into chordate and vertebrate origins.</title>
        <authorList>
            <person name="Dehal P."/>
            <person name="Satou Y."/>
            <person name="Campbell R.K."/>
            <person name="Chapman J."/>
            <person name="Degnan B."/>
            <person name="De Tomaso A."/>
            <person name="Davidson B."/>
            <person name="Di Gregorio A."/>
            <person name="Gelpke M."/>
            <person name="Goodstein D.M."/>
            <person name="Harafuji N."/>
            <person name="Hastings K.E."/>
            <person name="Ho I."/>
            <person name="Hotta K."/>
            <person name="Huang W."/>
            <person name="Kawashima T."/>
            <person name="Lemaire P."/>
            <person name="Martinez D."/>
            <person name="Meinertzhagen I.A."/>
            <person name="Necula S."/>
            <person name="Nonaka M."/>
            <person name="Putnam N."/>
            <person name="Rash S."/>
            <person name="Saiga H."/>
            <person name="Satake M."/>
            <person name="Terry A."/>
            <person name="Yamada L."/>
            <person name="Wang H.G."/>
            <person name="Awazu S."/>
            <person name="Azumi K."/>
            <person name="Boore J."/>
            <person name="Branno M."/>
            <person name="Chin-Bow S."/>
            <person name="DeSantis R."/>
            <person name="Doyle S."/>
            <person name="Francino P."/>
            <person name="Keys D.N."/>
            <person name="Haga S."/>
            <person name="Hayashi H."/>
            <person name="Hino K."/>
            <person name="Imai K.S."/>
            <person name="Inaba K."/>
            <person name="Kano S."/>
            <person name="Kobayashi K."/>
            <person name="Kobayashi M."/>
            <person name="Lee B.I."/>
            <person name="Makabe K.W."/>
            <person name="Manohar C."/>
            <person name="Matassi G."/>
            <person name="Medina M."/>
            <person name="Mochizuki Y."/>
            <person name="Mount S."/>
            <person name="Morishita T."/>
            <person name="Miura S."/>
            <person name="Nakayama A."/>
            <person name="Nishizaka S."/>
            <person name="Nomoto H."/>
            <person name="Ohta F."/>
            <person name="Oishi K."/>
            <person name="Rigoutsos I."/>
            <person name="Sano M."/>
            <person name="Sasaki A."/>
            <person name="Sasakura Y."/>
            <person name="Shoguchi E."/>
            <person name="Shin-i T."/>
            <person name="Spagnuolo A."/>
            <person name="Stainier D."/>
            <person name="Suzuki M.M."/>
            <person name="Tassy O."/>
            <person name="Takatori N."/>
            <person name="Tokuoka M."/>
            <person name="Yagi K."/>
            <person name="Yoshizaki F."/>
            <person name="Wada S."/>
            <person name="Zhang C."/>
            <person name="Hyatt P.D."/>
            <person name="Larimer F."/>
            <person name="Detter C."/>
            <person name="Doggett N."/>
            <person name="Glavina T."/>
            <person name="Hawkins T."/>
            <person name="Richardson P."/>
            <person name="Lucas S."/>
            <person name="Kohara Y."/>
            <person name="Levine M."/>
            <person name="Satoh N."/>
            <person name="Rokhsar D.S."/>
        </authorList>
    </citation>
    <scope>NUCLEOTIDE SEQUENCE [LARGE SCALE GENOMIC DNA]</scope>
</reference>
<protein>
    <submittedName>
        <fullName evidence="1">Uncharacterized protein</fullName>
    </submittedName>
</protein>
<name>F6QM70_CIOIN</name>